<keyword evidence="1" id="KW-0472">Membrane</keyword>
<organism evidence="2 3">
    <name type="scientific">Intrasporangium calvum</name>
    <dbReference type="NCBI Taxonomy" id="53358"/>
    <lineage>
        <taxon>Bacteria</taxon>
        <taxon>Bacillati</taxon>
        <taxon>Actinomycetota</taxon>
        <taxon>Actinomycetes</taxon>
        <taxon>Micrococcales</taxon>
        <taxon>Intrasporangiaceae</taxon>
        <taxon>Intrasporangium</taxon>
    </lineage>
</organism>
<dbReference type="Proteomes" id="UP001150259">
    <property type="component" value="Unassembled WGS sequence"/>
</dbReference>
<proteinExistence type="predicted"/>
<evidence type="ECO:0000313" key="3">
    <source>
        <dbReference type="Proteomes" id="UP001150259"/>
    </source>
</evidence>
<keyword evidence="1" id="KW-0812">Transmembrane</keyword>
<accession>A0ABT5GFL2</accession>
<keyword evidence="1" id="KW-1133">Transmembrane helix</keyword>
<evidence type="ECO:0000256" key="1">
    <source>
        <dbReference type="SAM" id="Phobius"/>
    </source>
</evidence>
<feature type="transmembrane region" description="Helical" evidence="1">
    <location>
        <begin position="12"/>
        <end position="33"/>
    </location>
</feature>
<evidence type="ECO:0000313" key="2">
    <source>
        <dbReference type="EMBL" id="MDC5697043.1"/>
    </source>
</evidence>
<sequence>MSSAYWRNVRALAPVAATWALIFVVGVLGYTLIQRATDNPLLHAVAMTAGVLGGTALGRAARRRILSRVDPDGSRRANVLDFGASKED</sequence>
<comment type="caution">
    <text evidence="2">The sequence shown here is derived from an EMBL/GenBank/DDBJ whole genome shotgun (WGS) entry which is preliminary data.</text>
</comment>
<feature type="transmembrane region" description="Helical" evidence="1">
    <location>
        <begin position="39"/>
        <end position="58"/>
    </location>
</feature>
<dbReference type="EMBL" id="JAPFQL010000023">
    <property type="protein sequence ID" value="MDC5697043.1"/>
    <property type="molecule type" value="Genomic_DNA"/>
</dbReference>
<gene>
    <name evidence="2" type="ORF">OO014_07205</name>
</gene>
<name>A0ABT5GFL2_9MICO</name>
<reference evidence="2 3" key="1">
    <citation type="submission" date="2022-11" db="EMBL/GenBank/DDBJ databases">
        <title>Anaerobic phenanthrene biodegradation by a DNRA strain PheN6.</title>
        <authorList>
            <person name="Zhang Z."/>
        </authorList>
    </citation>
    <scope>NUCLEOTIDE SEQUENCE [LARGE SCALE GENOMIC DNA]</scope>
    <source>
        <strain evidence="2 3">PheN6</strain>
    </source>
</reference>
<protein>
    <submittedName>
        <fullName evidence="2">Uncharacterized protein</fullName>
    </submittedName>
</protein>
<keyword evidence="3" id="KW-1185">Reference proteome</keyword>
<dbReference type="RefSeq" id="WP_272461615.1">
    <property type="nucleotide sequence ID" value="NZ_JAPFQL010000023.1"/>
</dbReference>